<gene>
    <name evidence="2" type="ORF">DFR41_1072</name>
</gene>
<name>A0A370FCD0_9BURK</name>
<evidence type="ECO:0000313" key="3">
    <source>
        <dbReference type="Proteomes" id="UP000255265"/>
    </source>
</evidence>
<evidence type="ECO:0000259" key="1">
    <source>
        <dbReference type="PROSITE" id="PS51819"/>
    </source>
</evidence>
<sequence length="236" mass="25153">MDTARHLPRLRFARLRMTDPAVARALFADLLGWAPAHAPDRLAFHGPGLSVEVSTPTDPPATTGAPDLLGWQVPDLLDWQRHCHRQGLSVTDGGLLGPGSALQLAAGETGGCTLEFSERMEGRCAPPTLTSEGRPGPGPHSLAAIELRVRAPERVAAHWGRLLGLPIVRQDGLPAVATPCGTLCFLPAQEQADAGIDGLRMRPAEAGLLSRWSHQRALGRLPAGHWMAGGLRLRCD</sequence>
<comment type="caution">
    <text evidence="2">The sequence shown here is derived from an EMBL/GenBank/DDBJ whole genome shotgun (WGS) entry which is preliminary data.</text>
</comment>
<dbReference type="OrthoDB" id="8852437at2"/>
<dbReference type="RefSeq" id="WP_114803621.1">
    <property type="nucleotide sequence ID" value="NZ_QQAV01000007.1"/>
</dbReference>
<dbReference type="InterPro" id="IPR029068">
    <property type="entry name" value="Glyas_Bleomycin-R_OHBP_Dase"/>
</dbReference>
<protein>
    <recommendedName>
        <fullName evidence="1">VOC domain-containing protein</fullName>
    </recommendedName>
</protein>
<reference evidence="2 3" key="1">
    <citation type="submission" date="2018-07" db="EMBL/GenBank/DDBJ databases">
        <title>Genomic Encyclopedia of Type Strains, Phase IV (KMG-IV): sequencing the most valuable type-strain genomes for metagenomic binning, comparative biology and taxonomic classification.</title>
        <authorList>
            <person name="Goeker M."/>
        </authorList>
    </citation>
    <scope>NUCLEOTIDE SEQUENCE [LARGE SCALE GENOMIC DNA]</scope>
    <source>
        <strain evidence="2 3">DSM 21352</strain>
    </source>
</reference>
<accession>A0A370FCD0</accession>
<dbReference type="EMBL" id="QQAV01000007">
    <property type="protein sequence ID" value="RDI22599.1"/>
    <property type="molecule type" value="Genomic_DNA"/>
</dbReference>
<keyword evidence="3" id="KW-1185">Reference proteome</keyword>
<dbReference type="PROSITE" id="PS51819">
    <property type="entry name" value="VOC"/>
    <property type="match status" value="1"/>
</dbReference>
<feature type="domain" description="VOC" evidence="1">
    <location>
        <begin position="9"/>
        <end position="119"/>
    </location>
</feature>
<proteinExistence type="predicted"/>
<dbReference type="AlphaFoldDB" id="A0A370FCD0"/>
<dbReference type="InterPro" id="IPR037523">
    <property type="entry name" value="VOC_core"/>
</dbReference>
<dbReference type="Proteomes" id="UP000255265">
    <property type="component" value="Unassembled WGS sequence"/>
</dbReference>
<evidence type="ECO:0000313" key="2">
    <source>
        <dbReference type="EMBL" id="RDI22599.1"/>
    </source>
</evidence>
<organism evidence="2 3">
    <name type="scientific">Pseudacidovorax intermedius</name>
    <dbReference type="NCBI Taxonomy" id="433924"/>
    <lineage>
        <taxon>Bacteria</taxon>
        <taxon>Pseudomonadati</taxon>
        <taxon>Pseudomonadota</taxon>
        <taxon>Betaproteobacteria</taxon>
        <taxon>Burkholderiales</taxon>
        <taxon>Comamonadaceae</taxon>
        <taxon>Pseudacidovorax</taxon>
    </lineage>
</organism>
<dbReference type="SUPFAM" id="SSF54593">
    <property type="entry name" value="Glyoxalase/Bleomycin resistance protein/Dihydroxybiphenyl dioxygenase"/>
    <property type="match status" value="1"/>
</dbReference>